<name>A0A3M8P7X1_9BACL</name>
<comment type="caution">
    <text evidence="1">The sequence shown here is derived from an EMBL/GenBank/DDBJ whole genome shotgun (WGS) entry which is preliminary data.</text>
</comment>
<protein>
    <recommendedName>
        <fullName evidence="3">Protein kinase domain-containing protein</fullName>
    </recommendedName>
</protein>
<keyword evidence="2" id="KW-1185">Reference proteome</keyword>
<sequence>MGRELRVSEYIKSLYIDNTNVKILHYNTKTDLLKNELAHSGFDNYLGVTTKKLKSGAESGLFYVNDKGITYKNNADVLIMNKADLYDVKNALSSSAELIVFKPNHAFNYASFVSLLAYKLARKKKWTFNYKALVDEHGKKSTWVVLERKHKKEMKARHYLSPDISLEGFFKVLNNYGLQYVILRWYDKLPFSDISEDVDLLVSDEDVEVVQQLINEKVGILPFDIYSVSGLPGSDFKNIAYYPPYLAERILNGRRLWKEKFFVPGKKDYLLSLMYHAVYHKGEKSGIPISQDKLARNDLADHEYLVILQQLARENDMDLKEQNLLYFHNFLKEQGWAPATDTIRKLSGTSGSWLETTIQDNESNFHKNGELMVFVVREWAAERGKTDYIVDWFEKAGLNTVMKVELDEEQKRKAAQNLRGGNWERGPWPVSGGKPSALLVMYDYHPRALNANMKKRYPHVSNELYLLKEKLREEMNAPLSKEERTNPIHSADDEIEAFDYITAVVPEVLGEVKETITKWDADYVTKERVIADISENKRRAKVEVIEYNGQKAVKKTYKADKERFLNREKYVYGELSKECEFIPKLLDSGENYIITPYLQTLKFTENHHIKKQLLKKYRKEIFSISEFFYNKGYALIDFHPGNLLITKEGLKVIDFEFLYQYENIPKSSRESFDLMGFPDDFVEDRPYGIEGRQRRNLWKKILY</sequence>
<organism evidence="1 2">
    <name type="scientific">Planococcus salinus</name>
    <dbReference type="NCBI Taxonomy" id="1848460"/>
    <lineage>
        <taxon>Bacteria</taxon>
        <taxon>Bacillati</taxon>
        <taxon>Bacillota</taxon>
        <taxon>Bacilli</taxon>
        <taxon>Bacillales</taxon>
        <taxon>Caryophanaceae</taxon>
        <taxon>Planococcus</taxon>
    </lineage>
</organism>
<evidence type="ECO:0000313" key="2">
    <source>
        <dbReference type="Proteomes" id="UP000275473"/>
    </source>
</evidence>
<proteinExistence type="predicted"/>
<dbReference type="InterPro" id="IPR011009">
    <property type="entry name" value="Kinase-like_dom_sf"/>
</dbReference>
<dbReference type="SUPFAM" id="SSF56112">
    <property type="entry name" value="Protein kinase-like (PK-like)"/>
    <property type="match status" value="1"/>
</dbReference>
<dbReference type="AlphaFoldDB" id="A0A3M8P7X1"/>
<dbReference type="RefSeq" id="WP_123165221.1">
    <property type="nucleotide sequence ID" value="NZ_RIAX01000005.1"/>
</dbReference>
<accession>A0A3M8P7X1</accession>
<dbReference type="Proteomes" id="UP000275473">
    <property type="component" value="Unassembled WGS sequence"/>
</dbReference>
<dbReference type="EMBL" id="RIAX01000005">
    <property type="protein sequence ID" value="RNF39521.1"/>
    <property type="molecule type" value="Genomic_DNA"/>
</dbReference>
<evidence type="ECO:0000313" key="1">
    <source>
        <dbReference type="EMBL" id="RNF39521.1"/>
    </source>
</evidence>
<dbReference type="OrthoDB" id="6812310at2"/>
<reference evidence="1 2" key="1">
    <citation type="journal article" date="2018" name="Int. J. Syst. Evol. Microbiol.">
        <title>Planococcus salinus sp. nov., a moderately halophilic bacterium isolated from a saline-alkali soil.</title>
        <authorList>
            <person name="Gan L."/>
        </authorList>
    </citation>
    <scope>NUCLEOTIDE SEQUENCE [LARGE SCALE GENOMIC DNA]</scope>
    <source>
        <strain evidence="1 2">LCB217</strain>
    </source>
</reference>
<gene>
    <name evidence="1" type="ORF">EEX84_08580</name>
</gene>
<evidence type="ECO:0008006" key="3">
    <source>
        <dbReference type="Google" id="ProtNLM"/>
    </source>
</evidence>